<evidence type="ECO:0000313" key="2">
    <source>
        <dbReference type="Proteomes" id="UP000695562"/>
    </source>
</evidence>
<organism evidence="1 2">
    <name type="scientific">Polysphondylium violaceum</name>
    <dbReference type="NCBI Taxonomy" id="133409"/>
    <lineage>
        <taxon>Eukaryota</taxon>
        <taxon>Amoebozoa</taxon>
        <taxon>Evosea</taxon>
        <taxon>Eumycetozoa</taxon>
        <taxon>Dictyostelia</taxon>
        <taxon>Dictyosteliales</taxon>
        <taxon>Dictyosteliaceae</taxon>
        <taxon>Polysphondylium</taxon>
    </lineage>
</organism>
<dbReference type="EMBL" id="AJWJ01000649">
    <property type="protein sequence ID" value="KAF2069506.1"/>
    <property type="molecule type" value="Genomic_DNA"/>
</dbReference>
<reference evidence="1" key="1">
    <citation type="submission" date="2020-01" db="EMBL/GenBank/DDBJ databases">
        <title>Development of genomics and gene disruption for Polysphondylium violaceum indicates a role for the polyketide synthase stlB in stalk morphogenesis.</title>
        <authorList>
            <person name="Narita B."/>
            <person name="Kawabe Y."/>
            <person name="Kin K."/>
            <person name="Saito T."/>
            <person name="Gibbs R."/>
            <person name="Kuspa A."/>
            <person name="Muzny D."/>
            <person name="Queller D."/>
            <person name="Richards S."/>
            <person name="Strassman J."/>
            <person name="Sucgang R."/>
            <person name="Worley K."/>
            <person name="Schaap P."/>
        </authorList>
    </citation>
    <scope>NUCLEOTIDE SEQUENCE</scope>
    <source>
        <strain evidence="1">QSvi11</strain>
    </source>
</reference>
<feature type="non-terminal residue" evidence="1">
    <location>
        <position position="1"/>
    </location>
</feature>
<evidence type="ECO:0000313" key="1">
    <source>
        <dbReference type="EMBL" id="KAF2069506.1"/>
    </source>
</evidence>
<accession>A0A8J4PU26</accession>
<keyword evidence="2" id="KW-1185">Reference proteome</keyword>
<gene>
    <name evidence="1" type="ORF">CYY_009173</name>
</gene>
<proteinExistence type="predicted"/>
<dbReference type="AlphaFoldDB" id="A0A8J4PU26"/>
<protein>
    <submittedName>
        <fullName evidence="1">Uncharacterized protein</fullName>
    </submittedName>
</protein>
<sequence length="197" mass="23353">MADEIYRIENDECVIDSRKTPLFSWDLVEESVKSQLVSLHICTPLDDFDDENFDDIISIAKSMPDNIGTIFLFDDSEQNQYNYLTLLTSNRCRVKLTHCLKKIFDQRKLRIFYSLFELCLRVSDWDADIELKQEFDNYQFKSLEILDNEIIIQDTKAFEIKPKLPSDLYDNNGDVFIDSNINTITLYLDDYYRNDDF</sequence>
<name>A0A8J4PU26_9MYCE</name>
<dbReference type="Proteomes" id="UP000695562">
    <property type="component" value="Unassembled WGS sequence"/>
</dbReference>
<comment type="caution">
    <text evidence="1">The sequence shown here is derived from an EMBL/GenBank/DDBJ whole genome shotgun (WGS) entry which is preliminary data.</text>
</comment>